<dbReference type="InterPro" id="IPR011008">
    <property type="entry name" value="Dimeric_a/b-barrel"/>
</dbReference>
<dbReference type="SUPFAM" id="SSF54909">
    <property type="entry name" value="Dimeric alpha+beta barrel"/>
    <property type="match status" value="1"/>
</dbReference>
<reference evidence="1 2" key="1">
    <citation type="submission" date="2019-12" db="EMBL/GenBank/DDBJ databases">
        <title>Genome sequencing and assembly of endphytes of Porphyra tenera.</title>
        <authorList>
            <person name="Park J.M."/>
            <person name="Shin R."/>
            <person name="Jo S.H."/>
        </authorList>
    </citation>
    <scope>NUCLEOTIDE SEQUENCE [LARGE SCALE GENOMIC DNA]</scope>
    <source>
        <strain evidence="1 2">GPM4</strain>
    </source>
</reference>
<evidence type="ECO:0000313" key="2">
    <source>
        <dbReference type="Proteomes" id="UP000464524"/>
    </source>
</evidence>
<dbReference type="Proteomes" id="UP000464524">
    <property type="component" value="Chromosome"/>
</dbReference>
<sequence length="105" mass="12941">MAIVELREYKIKPNMKQAWLQWLKAELLPYQVSQGMRILHTYVHTDENGNDWFVWLREFDDEQTRQAIYQQTYNQWWKDEIRPRVFTMIEQDSIKVRLLNPVKLV</sequence>
<name>A0A857JKN9_9ALTE</name>
<dbReference type="AlphaFoldDB" id="A0A857JKN9"/>
<dbReference type="RefSeq" id="WP_160179261.1">
    <property type="nucleotide sequence ID" value="NZ_CP047656.1"/>
</dbReference>
<organism evidence="1 2">
    <name type="scientific">Paraglaciecola mesophila</name>
    <dbReference type="NCBI Taxonomy" id="197222"/>
    <lineage>
        <taxon>Bacteria</taxon>
        <taxon>Pseudomonadati</taxon>
        <taxon>Pseudomonadota</taxon>
        <taxon>Gammaproteobacteria</taxon>
        <taxon>Alteromonadales</taxon>
        <taxon>Alteromonadaceae</taxon>
        <taxon>Paraglaciecola</taxon>
    </lineage>
</organism>
<protein>
    <recommendedName>
        <fullName evidence="3">NIPSNAP domain-containing protein</fullName>
    </recommendedName>
</protein>
<dbReference type="OrthoDB" id="9809695at2"/>
<proteinExistence type="predicted"/>
<gene>
    <name evidence="1" type="ORF">FX988_01771</name>
</gene>
<dbReference type="EMBL" id="CP047656">
    <property type="protein sequence ID" value="QHJ11537.1"/>
    <property type="molecule type" value="Genomic_DNA"/>
</dbReference>
<accession>A0A857JKN9</accession>
<dbReference type="KEGG" id="pmes:FX988_01771"/>
<dbReference type="Gene3D" id="3.30.70.100">
    <property type="match status" value="1"/>
</dbReference>
<keyword evidence="2" id="KW-1185">Reference proteome</keyword>
<evidence type="ECO:0008006" key="3">
    <source>
        <dbReference type="Google" id="ProtNLM"/>
    </source>
</evidence>
<evidence type="ECO:0000313" key="1">
    <source>
        <dbReference type="EMBL" id="QHJ11537.1"/>
    </source>
</evidence>